<accession>A0A2T7A5B8</accession>
<comment type="caution">
    <text evidence="2">The sequence shown here is derived from an EMBL/GenBank/DDBJ whole genome shotgun (WGS) entry which is preliminary data.</text>
</comment>
<gene>
    <name evidence="2" type="ORF">B9Z19DRAFT_1073797</name>
</gene>
<organism evidence="2 3">
    <name type="scientific">Tuber borchii</name>
    <name type="common">White truffle</name>
    <dbReference type="NCBI Taxonomy" id="42251"/>
    <lineage>
        <taxon>Eukaryota</taxon>
        <taxon>Fungi</taxon>
        <taxon>Dikarya</taxon>
        <taxon>Ascomycota</taxon>
        <taxon>Pezizomycotina</taxon>
        <taxon>Pezizomycetes</taxon>
        <taxon>Pezizales</taxon>
        <taxon>Tuberaceae</taxon>
        <taxon>Tuber</taxon>
    </lineage>
</organism>
<reference evidence="2 3" key="1">
    <citation type="submission" date="2017-04" db="EMBL/GenBank/DDBJ databases">
        <title>Draft genome sequence of Tuber borchii Vittad., a whitish edible truffle.</title>
        <authorList>
            <consortium name="DOE Joint Genome Institute"/>
            <person name="Murat C."/>
            <person name="Kuo A."/>
            <person name="Barry K.W."/>
            <person name="Clum A."/>
            <person name="Dockter R.B."/>
            <person name="Fauchery L."/>
            <person name="Iotti M."/>
            <person name="Kohler A."/>
            <person name="Labutti K."/>
            <person name="Lindquist E.A."/>
            <person name="Lipzen A."/>
            <person name="Ohm R.A."/>
            <person name="Wang M."/>
            <person name="Grigoriev I.V."/>
            <person name="Zambonelli A."/>
            <person name="Martin F.M."/>
        </authorList>
    </citation>
    <scope>NUCLEOTIDE SEQUENCE [LARGE SCALE GENOMIC DNA]</scope>
    <source>
        <strain evidence="2 3">Tbo3840</strain>
    </source>
</reference>
<dbReference type="EMBL" id="NESQ01000019">
    <property type="protein sequence ID" value="PUU82937.1"/>
    <property type="molecule type" value="Genomic_DNA"/>
</dbReference>
<dbReference type="AlphaFoldDB" id="A0A2T7A5B8"/>
<keyword evidence="3" id="KW-1185">Reference proteome</keyword>
<proteinExistence type="predicted"/>
<evidence type="ECO:0000313" key="2">
    <source>
        <dbReference type="EMBL" id="PUU82937.1"/>
    </source>
</evidence>
<feature type="region of interest" description="Disordered" evidence="1">
    <location>
        <begin position="56"/>
        <end position="78"/>
    </location>
</feature>
<feature type="compositionally biased region" description="Polar residues" evidence="1">
    <location>
        <begin position="59"/>
        <end position="74"/>
    </location>
</feature>
<sequence length="199" mass="22381">MYHPTAHMPSACHRAPNNEEELLEGYKYKEQGDSDSESEWDSSSLLRPNLHLLELRNPSSPTSIPKTRKSSSYAKAQEEISPTALEGLALLLTSTGESSEYGHGGNGEEELAVELQNYMCILNDAADEKWEWEKEKYVCILMKALLGGLGIEGEGVQIDPVGTRKREFCNEGEGVREYGKDKRRRILGDEKYLTGRRTR</sequence>
<evidence type="ECO:0000313" key="3">
    <source>
        <dbReference type="Proteomes" id="UP000244722"/>
    </source>
</evidence>
<protein>
    <submittedName>
        <fullName evidence="2">Uncharacterized protein</fullName>
    </submittedName>
</protein>
<dbReference type="OrthoDB" id="5426144at2759"/>
<evidence type="ECO:0000256" key="1">
    <source>
        <dbReference type="SAM" id="MobiDB-lite"/>
    </source>
</evidence>
<name>A0A2T7A5B8_TUBBO</name>
<dbReference type="Proteomes" id="UP000244722">
    <property type="component" value="Unassembled WGS sequence"/>
</dbReference>